<reference evidence="1 2" key="1">
    <citation type="submission" date="2017-11" db="EMBL/GenBank/DDBJ databases">
        <title>De-novo sequencing of pomegranate (Punica granatum L.) genome.</title>
        <authorList>
            <person name="Akparov Z."/>
            <person name="Amiraslanov A."/>
            <person name="Hajiyeva S."/>
            <person name="Abbasov M."/>
            <person name="Kaur K."/>
            <person name="Hamwieh A."/>
            <person name="Solovyev V."/>
            <person name="Salamov A."/>
            <person name="Braich B."/>
            <person name="Kosarev P."/>
            <person name="Mahmoud A."/>
            <person name="Hajiyev E."/>
            <person name="Babayeva S."/>
            <person name="Izzatullayeva V."/>
            <person name="Mammadov A."/>
            <person name="Mammadov A."/>
            <person name="Sharifova S."/>
            <person name="Ojaghi J."/>
            <person name="Eynullazada K."/>
            <person name="Bayramov B."/>
            <person name="Abdulazimova A."/>
            <person name="Shahmuradov I."/>
        </authorList>
    </citation>
    <scope>NUCLEOTIDE SEQUENCE [LARGE SCALE GENOMIC DNA]</scope>
    <source>
        <strain evidence="2">cv. AG2017</strain>
        <tissue evidence="1">Leaf</tissue>
    </source>
</reference>
<sequence>MEIVRTASQWSQGPSPLLSVSDGCVWWQLLLPVEVAPDPSPLVDYFPQRRRIGWQLGVFSTCRIG</sequence>
<gene>
    <name evidence="1" type="ORF">CRG98_007869</name>
</gene>
<dbReference type="EMBL" id="PGOL01000361">
    <property type="protein sequence ID" value="PKI71736.1"/>
    <property type="molecule type" value="Genomic_DNA"/>
</dbReference>
<keyword evidence="2" id="KW-1185">Reference proteome</keyword>
<comment type="caution">
    <text evidence="1">The sequence shown here is derived from an EMBL/GenBank/DDBJ whole genome shotgun (WGS) entry which is preliminary data.</text>
</comment>
<organism evidence="1 2">
    <name type="scientific">Punica granatum</name>
    <name type="common">Pomegranate</name>
    <dbReference type="NCBI Taxonomy" id="22663"/>
    <lineage>
        <taxon>Eukaryota</taxon>
        <taxon>Viridiplantae</taxon>
        <taxon>Streptophyta</taxon>
        <taxon>Embryophyta</taxon>
        <taxon>Tracheophyta</taxon>
        <taxon>Spermatophyta</taxon>
        <taxon>Magnoliopsida</taxon>
        <taxon>eudicotyledons</taxon>
        <taxon>Gunneridae</taxon>
        <taxon>Pentapetalae</taxon>
        <taxon>rosids</taxon>
        <taxon>malvids</taxon>
        <taxon>Myrtales</taxon>
        <taxon>Lythraceae</taxon>
        <taxon>Punica</taxon>
    </lineage>
</organism>
<name>A0A2I0KV53_PUNGR</name>
<evidence type="ECO:0000313" key="1">
    <source>
        <dbReference type="EMBL" id="PKI71736.1"/>
    </source>
</evidence>
<evidence type="ECO:0000313" key="2">
    <source>
        <dbReference type="Proteomes" id="UP000233551"/>
    </source>
</evidence>
<protein>
    <submittedName>
        <fullName evidence="1">Uncharacterized protein</fullName>
    </submittedName>
</protein>
<accession>A0A2I0KV53</accession>
<proteinExistence type="predicted"/>
<dbReference type="Proteomes" id="UP000233551">
    <property type="component" value="Unassembled WGS sequence"/>
</dbReference>
<dbReference type="AlphaFoldDB" id="A0A2I0KV53"/>